<feature type="domain" description="Nudix hydrolase" evidence="16">
    <location>
        <begin position="56"/>
        <end position="194"/>
    </location>
</feature>
<comment type="catalytic activity">
    <reaction evidence="12">
        <text>ADP-D-ribose + H2O = D-ribose 5-phosphate + AMP + 2 H(+)</text>
        <dbReference type="Rhea" id="RHEA:10412"/>
        <dbReference type="ChEBI" id="CHEBI:15377"/>
        <dbReference type="ChEBI" id="CHEBI:15378"/>
        <dbReference type="ChEBI" id="CHEBI:57967"/>
        <dbReference type="ChEBI" id="CHEBI:78346"/>
        <dbReference type="ChEBI" id="CHEBI:456215"/>
        <dbReference type="EC" id="3.6.1.13"/>
    </reaction>
</comment>
<sequence>MNKQDKPFPYTFNTEDIKLESKEKLFDRFFNVSLVSFKHKLFAGGWSDTVQREVFERSDAVVVLPYDITRDDIVMIEQVRVGCIENGENPWMFELVGGMVEEGESIEDVAKRETEEETGLSVKQLVSMQSYLSSCGGTSERIHLYLAIVDSTQYKSICGVEHEHEDIKVHVFEREQVLAWLNAGKIDNASGVIALYWFQNNLTRLNQMLEA</sequence>
<dbReference type="AlphaFoldDB" id="A0A0J8GMY7"/>
<accession>A0A0J8GMY7</accession>
<keyword evidence="6 15" id="KW-0378">Hydrolase</keyword>
<evidence type="ECO:0000256" key="3">
    <source>
        <dbReference type="ARBA" id="ARBA00012453"/>
    </source>
</evidence>
<dbReference type="Gene3D" id="3.90.79.10">
    <property type="entry name" value="Nucleoside Triphosphate Pyrophosphohydrolase"/>
    <property type="match status" value="1"/>
</dbReference>
<evidence type="ECO:0000256" key="4">
    <source>
        <dbReference type="ARBA" id="ARBA00013297"/>
    </source>
</evidence>
<keyword evidence="5 13" id="KW-0479">Metal-binding</keyword>
<evidence type="ECO:0000256" key="13">
    <source>
        <dbReference type="PIRSR" id="PIRSR604385-2"/>
    </source>
</evidence>
<dbReference type="PRINTS" id="PR00502">
    <property type="entry name" value="NUDIXFAMILY"/>
</dbReference>
<evidence type="ECO:0000256" key="8">
    <source>
        <dbReference type="ARBA" id="ARBA00025164"/>
    </source>
</evidence>
<dbReference type="EMBL" id="LAZL01000029">
    <property type="protein sequence ID" value="KMT64182.1"/>
    <property type="molecule type" value="Genomic_DNA"/>
</dbReference>
<dbReference type="EC" id="3.6.1.13" evidence="3"/>
<dbReference type="GO" id="GO:0019693">
    <property type="term" value="P:ribose phosphate metabolic process"/>
    <property type="evidence" value="ECO:0007669"/>
    <property type="project" value="TreeGrafter"/>
</dbReference>
<feature type="short sequence motif" description="Nudix box" evidence="14">
    <location>
        <begin position="98"/>
        <end position="120"/>
    </location>
</feature>
<dbReference type="PANTHER" id="PTHR11839">
    <property type="entry name" value="UDP/ADP-SUGAR PYROPHOSPHATASE"/>
    <property type="match status" value="1"/>
</dbReference>
<dbReference type="Proteomes" id="UP000037600">
    <property type="component" value="Unassembled WGS sequence"/>
</dbReference>
<dbReference type="InterPro" id="IPR000086">
    <property type="entry name" value="NUDIX_hydrolase_dom"/>
</dbReference>
<evidence type="ECO:0000256" key="11">
    <source>
        <dbReference type="ARBA" id="ARBA00033056"/>
    </source>
</evidence>
<dbReference type="PATRIC" id="fig|1513271.3.peg.3201"/>
<dbReference type="OrthoDB" id="5292471at2"/>
<dbReference type="Pfam" id="PF00293">
    <property type="entry name" value="NUDIX"/>
    <property type="match status" value="1"/>
</dbReference>
<evidence type="ECO:0000256" key="7">
    <source>
        <dbReference type="ARBA" id="ARBA00022842"/>
    </source>
</evidence>
<feature type="binding site" evidence="13">
    <location>
        <position position="165"/>
    </location>
    <ligand>
        <name>Mg(2+)</name>
        <dbReference type="ChEBI" id="CHEBI:18420"/>
        <label>1</label>
    </ligand>
</feature>
<evidence type="ECO:0000313" key="18">
    <source>
        <dbReference type="Proteomes" id="UP000037600"/>
    </source>
</evidence>
<comment type="function">
    <text evidence="8">Acts on ADP-mannose and ADP-glucose as well as ADP-ribose. Prevents glycogen biosynthesis. The reaction catalyzed by this enzyme is a limiting step of the gluconeogenic process.</text>
</comment>
<dbReference type="PANTHER" id="PTHR11839:SF5">
    <property type="entry name" value="ADP-RIBOSE PYROPHOSPHATASE"/>
    <property type="match status" value="1"/>
</dbReference>
<evidence type="ECO:0000256" key="5">
    <source>
        <dbReference type="ARBA" id="ARBA00022723"/>
    </source>
</evidence>
<evidence type="ECO:0000256" key="6">
    <source>
        <dbReference type="ARBA" id="ARBA00022801"/>
    </source>
</evidence>
<gene>
    <name evidence="17" type="primary">nudF</name>
    <name evidence="17" type="ORF">XM47_15535</name>
</gene>
<evidence type="ECO:0000256" key="1">
    <source>
        <dbReference type="ARBA" id="ARBA00001946"/>
    </source>
</evidence>
<dbReference type="PROSITE" id="PS00893">
    <property type="entry name" value="NUDIX_BOX"/>
    <property type="match status" value="1"/>
</dbReference>
<feature type="binding site" evidence="13">
    <location>
        <position position="117"/>
    </location>
    <ligand>
        <name>Mg(2+)</name>
        <dbReference type="ChEBI" id="CHEBI:18420"/>
        <label>1</label>
    </ligand>
</feature>
<evidence type="ECO:0000313" key="17">
    <source>
        <dbReference type="EMBL" id="KMT64182.1"/>
    </source>
</evidence>
<keyword evidence="18" id="KW-1185">Reference proteome</keyword>
<evidence type="ECO:0000256" key="10">
    <source>
        <dbReference type="ARBA" id="ARBA00030308"/>
    </source>
</evidence>
<evidence type="ECO:0000256" key="15">
    <source>
        <dbReference type="RuleBase" id="RU003476"/>
    </source>
</evidence>
<feature type="binding site" evidence="13">
    <location>
        <position position="113"/>
    </location>
    <ligand>
        <name>Mg(2+)</name>
        <dbReference type="ChEBI" id="CHEBI:18420"/>
        <label>1</label>
    </ligand>
</feature>
<dbReference type="InterPro" id="IPR004385">
    <property type="entry name" value="NDP_pyrophosphatase"/>
</dbReference>
<comment type="cofactor">
    <cofactor evidence="1 13">
        <name>Mg(2+)</name>
        <dbReference type="ChEBI" id="CHEBI:18420"/>
    </cofactor>
</comment>
<dbReference type="NCBIfam" id="TIGR00052">
    <property type="entry name" value="nudix-type nucleoside diphosphatase, YffH/AdpP family"/>
    <property type="match status" value="1"/>
</dbReference>
<dbReference type="GO" id="GO:0019144">
    <property type="term" value="F:ADP-sugar diphosphatase activity"/>
    <property type="evidence" value="ECO:0007669"/>
    <property type="project" value="TreeGrafter"/>
</dbReference>
<dbReference type="CDD" id="cd24155">
    <property type="entry name" value="NUDIX_ADPRase"/>
    <property type="match status" value="1"/>
</dbReference>
<protein>
    <recommendedName>
        <fullName evidence="4">ADP-ribose pyrophosphatase</fullName>
        <ecNumber evidence="3">3.6.1.13</ecNumber>
    </recommendedName>
    <alternativeName>
        <fullName evidence="9">ADP-ribose diphosphatase</fullName>
    </alternativeName>
    <alternativeName>
        <fullName evidence="11">ADP-ribose phosphohydrolase</fullName>
    </alternativeName>
    <alternativeName>
        <fullName evidence="10">Adenosine diphosphoribose pyrophosphatase</fullName>
    </alternativeName>
</protein>
<dbReference type="InterPro" id="IPR015797">
    <property type="entry name" value="NUDIX_hydrolase-like_dom_sf"/>
</dbReference>
<dbReference type="SUPFAM" id="SSF55811">
    <property type="entry name" value="Nudix"/>
    <property type="match status" value="1"/>
</dbReference>
<evidence type="ECO:0000256" key="2">
    <source>
        <dbReference type="ARBA" id="ARBA00007482"/>
    </source>
</evidence>
<evidence type="ECO:0000256" key="12">
    <source>
        <dbReference type="ARBA" id="ARBA00049546"/>
    </source>
</evidence>
<organism evidence="17 18">
    <name type="scientific">Catenovulum maritimum</name>
    <dbReference type="NCBI Taxonomy" id="1513271"/>
    <lineage>
        <taxon>Bacteria</taxon>
        <taxon>Pseudomonadati</taxon>
        <taxon>Pseudomonadota</taxon>
        <taxon>Gammaproteobacteria</taxon>
        <taxon>Alteromonadales</taxon>
        <taxon>Alteromonadaceae</taxon>
        <taxon>Catenovulum</taxon>
    </lineage>
</organism>
<reference evidence="17 18" key="1">
    <citation type="submission" date="2015-04" db="EMBL/GenBank/DDBJ databases">
        <title>Draft Genome Sequence of the Novel Agar-Digesting Marine Bacterium Q1.</title>
        <authorList>
            <person name="Li Y."/>
            <person name="Li D."/>
            <person name="Chen G."/>
            <person name="Du Z."/>
        </authorList>
    </citation>
    <scope>NUCLEOTIDE SEQUENCE [LARGE SCALE GENOMIC DNA]</scope>
    <source>
        <strain evidence="17 18">Q1</strain>
    </source>
</reference>
<comment type="caution">
    <text evidence="17">The sequence shown here is derived from an EMBL/GenBank/DDBJ whole genome shotgun (WGS) entry which is preliminary data.</text>
</comment>
<proteinExistence type="inferred from homology"/>
<dbReference type="InterPro" id="IPR020476">
    <property type="entry name" value="Nudix_hydrolase"/>
</dbReference>
<comment type="similarity">
    <text evidence="2">Belongs to the Nudix hydrolase family. NudF subfamily.</text>
</comment>
<dbReference type="STRING" id="1513271.XM47_15535"/>
<dbReference type="InterPro" id="IPR020084">
    <property type="entry name" value="NUDIX_hydrolase_CS"/>
</dbReference>
<dbReference type="GO" id="GO:0006753">
    <property type="term" value="P:nucleoside phosphate metabolic process"/>
    <property type="evidence" value="ECO:0007669"/>
    <property type="project" value="TreeGrafter"/>
</dbReference>
<dbReference type="GO" id="GO:0046872">
    <property type="term" value="F:metal ion binding"/>
    <property type="evidence" value="ECO:0007669"/>
    <property type="project" value="UniProtKB-KW"/>
</dbReference>
<evidence type="ECO:0000259" key="16">
    <source>
        <dbReference type="PROSITE" id="PS51462"/>
    </source>
</evidence>
<dbReference type="PROSITE" id="PS51462">
    <property type="entry name" value="NUDIX"/>
    <property type="match status" value="1"/>
</dbReference>
<keyword evidence="7 13" id="KW-0460">Magnesium</keyword>
<dbReference type="GO" id="GO:0005829">
    <property type="term" value="C:cytosol"/>
    <property type="evidence" value="ECO:0007669"/>
    <property type="project" value="TreeGrafter"/>
</dbReference>
<name>A0A0J8GMY7_9ALTE</name>
<dbReference type="GO" id="GO:0047631">
    <property type="term" value="F:ADP-ribose diphosphatase activity"/>
    <property type="evidence" value="ECO:0007669"/>
    <property type="project" value="UniProtKB-EC"/>
</dbReference>
<evidence type="ECO:0000256" key="14">
    <source>
        <dbReference type="PIRSR" id="PIRSR604385-3"/>
    </source>
</evidence>
<evidence type="ECO:0000256" key="9">
    <source>
        <dbReference type="ARBA" id="ARBA00030162"/>
    </source>
</evidence>
<dbReference type="RefSeq" id="WP_048694533.1">
    <property type="nucleotide sequence ID" value="NZ_KQ130501.1"/>
</dbReference>